<feature type="compositionally biased region" description="Basic and acidic residues" evidence="2">
    <location>
        <begin position="160"/>
        <end position="171"/>
    </location>
</feature>
<protein>
    <submittedName>
        <fullName evidence="4">Putative zinc finger CCHC domain-containing protein 10-like</fullName>
    </submittedName>
</protein>
<dbReference type="PROSITE" id="PS50158">
    <property type="entry name" value="ZF_CCHC"/>
    <property type="match status" value="1"/>
</dbReference>
<dbReference type="AlphaFoldDB" id="A0A2G8JV70"/>
<feature type="compositionally biased region" description="Basic and acidic residues" evidence="2">
    <location>
        <begin position="140"/>
        <end position="150"/>
    </location>
</feature>
<keyword evidence="1" id="KW-0862">Zinc</keyword>
<evidence type="ECO:0000259" key="3">
    <source>
        <dbReference type="PROSITE" id="PS50158"/>
    </source>
</evidence>
<dbReference type="GO" id="GO:0003723">
    <property type="term" value="F:RNA binding"/>
    <property type="evidence" value="ECO:0007669"/>
    <property type="project" value="InterPro"/>
</dbReference>
<dbReference type="InterPro" id="IPR036875">
    <property type="entry name" value="Znf_CCHC_sf"/>
</dbReference>
<accession>A0A2G8JV70</accession>
<name>A0A2G8JV70_STIJA</name>
<gene>
    <name evidence="4" type="ORF">BSL78_23485</name>
</gene>
<evidence type="ECO:0000313" key="4">
    <source>
        <dbReference type="EMBL" id="PIK39667.1"/>
    </source>
</evidence>
<dbReference type="PANTHER" id="PTHR22639:SF3">
    <property type="entry name" value="ZINC FINGER CCHC DOMAIN-CONTAINING PROTEIN 3"/>
    <property type="match status" value="1"/>
</dbReference>
<dbReference type="Proteomes" id="UP000230750">
    <property type="component" value="Unassembled WGS sequence"/>
</dbReference>
<dbReference type="GO" id="GO:0008270">
    <property type="term" value="F:zinc ion binding"/>
    <property type="evidence" value="ECO:0007669"/>
    <property type="project" value="UniProtKB-KW"/>
</dbReference>
<dbReference type="SMART" id="SM00343">
    <property type="entry name" value="ZnF_C2HC"/>
    <property type="match status" value="3"/>
</dbReference>
<evidence type="ECO:0000256" key="2">
    <source>
        <dbReference type="SAM" id="MobiDB-lite"/>
    </source>
</evidence>
<reference evidence="4 5" key="1">
    <citation type="journal article" date="2017" name="PLoS Biol.">
        <title>The sea cucumber genome provides insights into morphological evolution and visceral regeneration.</title>
        <authorList>
            <person name="Zhang X."/>
            <person name="Sun L."/>
            <person name="Yuan J."/>
            <person name="Sun Y."/>
            <person name="Gao Y."/>
            <person name="Zhang L."/>
            <person name="Li S."/>
            <person name="Dai H."/>
            <person name="Hamel J.F."/>
            <person name="Liu C."/>
            <person name="Yu Y."/>
            <person name="Liu S."/>
            <person name="Lin W."/>
            <person name="Guo K."/>
            <person name="Jin S."/>
            <person name="Xu P."/>
            <person name="Storey K.B."/>
            <person name="Huan P."/>
            <person name="Zhang T."/>
            <person name="Zhou Y."/>
            <person name="Zhang J."/>
            <person name="Lin C."/>
            <person name="Li X."/>
            <person name="Xing L."/>
            <person name="Huo D."/>
            <person name="Sun M."/>
            <person name="Wang L."/>
            <person name="Mercier A."/>
            <person name="Li F."/>
            <person name="Yang H."/>
            <person name="Xiang J."/>
        </authorList>
    </citation>
    <scope>NUCLEOTIDE SEQUENCE [LARGE SCALE GENOMIC DNA]</scope>
    <source>
        <strain evidence="4">Shaxun</strain>
        <tissue evidence="4">Muscle</tissue>
    </source>
</reference>
<feature type="compositionally biased region" description="Polar residues" evidence="2">
    <location>
        <begin position="174"/>
        <end position="201"/>
    </location>
</feature>
<dbReference type="EMBL" id="MRZV01001214">
    <property type="protein sequence ID" value="PIK39667.1"/>
    <property type="molecule type" value="Genomic_DNA"/>
</dbReference>
<organism evidence="4 5">
    <name type="scientific">Stichopus japonicus</name>
    <name type="common">Sea cucumber</name>
    <dbReference type="NCBI Taxonomy" id="307972"/>
    <lineage>
        <taxon>Eukaryota</taxon>
        <taxon>Metazoa</taxon>
        <taxon>Echinodermata</taxon>
        <taxon>Eleutherozoa</taxon>
        <taxon>Echinozoa</taxon>
        <taxon>Holothuroidea</taxon>
        <taxon>Aspidochirotacea</taxon>
        <taxon>Aspidochirotida</taxon>
        <taxon>Stichopodidae</taxon>
        <taxon>Apostichopus</taxon>
    </lineage>
</organism>
<dbReference type="GO" id="GO:0002218">
    <property type="term" value="P:activation of innate immune response"/>
    <property type="evidence" value="ECO:0007669"/>
    <property type="project" value="InterPro"/>
</dbReference>
<sequence>MDDEELTEKLEEYGCTIKGSWHRKTYPEYPNIENGIRYVRLELPSSVQSLPYAIVINKVHMRLKHNGQSKVCNLCLGNDHIMRNCPKYLCKICNRQGHTESHCPNVECFNCHEMGHKSYNCPQNNENAQDENNDMNPSNTKDEEETRPSESPDTIEEPMDSVKEPAPEKEYTGTALSKATELGQNAPTVSMVTRSSTTQSPNPKPLKRQVSIVKSFKPYDTRKGRTYRIKVNLQGTLIN</sequence>
<keyword evidence="1" id="KW-0479">Metal-binding</keyword>
<dbReference type="Gene3D" id="4.10.60.10">
    <property type="entry name" value="Zinc finger, CCHC-type"/>
    <property type="match status" value="2"/>
</dbReference>
<dbReference type="PANTHER" id="PTHR22639">
    <property type="entry name" value="GAG-RELATED PROTEIN"/>
    <property type="match status" value="1"/>
</dbReference>
<comment type="caution">
    <text evidence="4">The sequence shown here is derived from an EMBL/GenBank/DDBJ whole genome shotgun (WGS) entry which is preliminary data.</text>
</comment>
<feature type="region of interest" description="Disordered" evidence="2">
    <location>
        <begin position="122"/>
        <end position="208"/>
    </location>
</feature>
<feature type="domain" description="CCHC-type" evidence="3">
    <location>
        <begin position="108"/>
        <end position="123"/>
    </location>
</feature>
<proteinExistence type="predicted"/>
<keyword evidence="5" id="KW-1185">Reference proteome</keyword>
<dbReference type="SUPFAM" id="SSF57756">
    <property type="entry name" value="Retrovirus zinc finger-like domains"/>
    <property type="match status" value="1"/>
</dbReference>
<dbReference type="GO" id="GO:0003690">
    <property type="term" value="F:double-stranded DNA binding"/>
    <property type="evidence" value="ECO:0007669"/>
    <property type="project" value="InterPro"/>
</dbReference>
<evidence type="ECO:0000256" key="1">
    <source>
        <dbReference type="PROSITE-ProRule" id="PRU00047"/>
    </source>
</evidence>
<dbReference type="InterPro" id="IPR042509">
    <property type="entry name" value="ZCCHC3"/>
</dbReference>
<dbReference type="InterPro" id="IPR001878">
    <property type="entry name" value="Znf_CCHC"/>
</dbReference>
<dbReference type="Pfam" id="PF00098">
    <property type="entry name" value="zf-CCHC"/>
    <property type="match status" value="1"/>
</dbReference>
<dbReference type="OrthoDB" id="10058156at2759"/>
<evidence type="ECO:0000313" key="5">
    <source>
        <dbReference type="Proteomes" id="UP000230750"/>
    </source>
</evidence>
<keyword evidence="1" id="KW-0863">Zinc-finger</keyword>